<dbReference type="Pfam" id="PF07584">
    <property type="entry name" value="BatA"/>
    <property type="match status" value="1"/>
</dbReference>
<dbReference type="Gene3D" id="3.40.50.880">
    <property type="match status" value="1"/>
</dbReference>
<dbReference type="InterPro" id="IPR024163">
    <property type="entry name" value="Aerotolerance_reg_N"/>
</dbReference>
<keyword evidence="1" id="KW-1133">Transmembrane helix</keyword>
<dbReference type="PANTHER" id="PTHR37464">
    <property type="entry name" value="BLL2463 PROTEIN"/>
    <property type="match status" value="1"/>
</dbReference>
<keyword evidence="5" id="KW-1185">Reference proteome</keyword>
<dbReference type="PANTHER" id="PTHR37464:SF1">
    <property type="entry name" value="BLL2463 PROTEIN"/>
    <property type="match status" value="1"/>
</dbReference>
<protein>
    <submittedName>
        <fullName evidence="4">N-terminal double-transmembrane domain-containing protein</fullName>
    </submittedName>
</protein>
<dbReference type="Gene3D" id="3.40.50.12140">
    <property type="entry name" value="Domain of unknown function DUF4159"/>
    <property type="match status" value="1"/>
</dbReference>
<dbReference type="RefSeq" id="WP_175562591.1">
    <property type="nucleotide sequence ID" value="NZ_FQZF01000008.1"/>
</dbReference>
<dbReference type="NCBIfam" id="TIGR02226">
    <property type="entry name" value="two_anch"/>
    <property type="match status" value="1"/>
</dbReference>
<gene>
    <name evidence="4" type="ORF">SAMN02745194_01777</name>
</gene>
<feature type="transmembrane region" description="Helical" evidence="1">
    <location>
        <begin position="6"/>
        <end position="26"/>
    </location>
</feature>
<dbReference type="CDD" id="cd03143">
    <property type="entry name" value="A4_beta-galactosidase_middle_domain"/>
    <property type="match status" value="1"/>
</dbReference>
<dbReference type="SUPFAM" id="SSF52317">
    <property type="entry name" value="Class I glutamine amidotransferase-like"/>
    <property type="match status" value="1"/>
</dbReference>
<sequence length="909" mass="95214">MMGALSFAAPWLLVALAALPALYWLLRVTPPTPRRQSFPPARFLRDLPAVEETPARTPWWLLLLRLVAAALIVLGLARPIWNAQQGEAGEAPLLVVVDDGWASASDWPDRMAAAGAALDAASRAGRRVALLPTSPAATGEAPHPTGWMPAEEARARLAALRPHPWAPDRAAALAALRSWRNGAFASLYVTDGLAHGGDDGSALMAALAEAGSLQVARGAPGAARVLAPPRAEADRLVLALRRAPGGPAGEAGVLAMTPDGRTLGRAVLPLAAGATEAEGALELPVEIRNSVTQMVLEGDAQTPLPGAAGTVLLDERFRRRPVGLLAAQEEAADAPLTGALYYLDRALSPTAEIRRGTLDQLLSRRLAVLVLADRPLAEGAETEAVTRFVEGGGLLLRFAGPRLAERGDSLLPVPLRAGERALGSALSWERPQTLAPFPEGSPFAGLTPPAEVTVSTQVLAEPIPRLAERSWARLADGTPLVTFENRGQGRIVLFHVTANADWSDLPLSGLYIDMLRRVVALSSGVVGNEGEAPLAPIETLDGFGRLGAPPPAAGPIPAARLDATVPAPRNPPGWYGTAGEGGERRALNLSAHLPELRPAASTPSGARETRIGGVPAERDLGPWLLAAALLLLAADLLLSLQSRGLGLRARAAAVALALLLPGFAAAQGPGSTPSPDGAPALATRLAYVVTGDRQADEVSRQGLVGLSEYVNRRTAAGLAEPVALRPGQDDLSFYPLLLWVVLPDAAEPGAEAVAALNTFMRNGGIILFDTRNEGSGEGVSLGADAALRRLTRNLQVPPLAPLPEDHVLKRAFYLLPDLPGRYAGGPVWVARDTDRANDSVSPVIIGGHDWASAWAVDARGNNPYAVMPGGTRQRTLAYRFGVNLVIYALTGNYKGDQVHVPAILERLGN</sequence>
<accession>A0A1M6GJS1</accession>
<organism evidence="4 5">
    <name type="scientific">Muricoccus roseus</name>
    <dbReference type="NCBI Taxonomy" id="198092"/>
    <lineage>
        <taxon>Bacteria</taxon>
        <taxon>Pseudomonadati</taxon>
        <taxon>Pseudomonadota</taxon>
        <taxon>Alphaproteobacteria</taxon>
        <taxon>Acetobacterales</taxon>
        <taxon>Roseomonadaceae</taxon>
        <taxon>Muricoccus</taxon>
    </lineage>
</organism>
<name>A0A1M6GJS1_9PROT</name>
<evidence type="ECO:0000256" key="1">
    <source>
        <dbReference type="SAM" id="Phobius"/>
    </source>
</evidence>
<evidence type="ECO:0000259" key="2">
    <source>
        <dbReference type="Pfam" id="PF07584"/>
    </source>
</evidence>
<evidence type="ECO:0000259" key="3">
    <source>
        <dbReference type="Pfam" id="PF13709"/>
    </source>
</evidence>
<dbReference type="InterPro" id="IPR025297">
    <property type="entry name" value="DUF4159"/>
</dbReference>
<dbReference type="InterPro" id="IPR011933">
    <property type="entry name" value="Double_TM_dom"/>
</dbReference>
<feature type="domain" description="Aerotolerance regulator N-terminal" evidence="2">
    <location>
        <begin position="2"/>
        <end position="79"/>
    </location>
</feature>
<keyword evidence="1" id="KW-0472">Membrane</keyword>
<evidence type="ECO:0000313" key="4">
    <source>
        <dbReference type="EMBL" id="SHJ10140.1"/>
    </source>
</evidence>
<reference evidence="4 5" key="1">
    <citation type="submission" date="2016-11" db="EMBL/GenBank/DDBJ databases">
        <authorList>
            <person name="Jaros S."/>
            <person name="Januszkiewicz K."/>
            <person name="Wedrychowicz H."/>
        </authorList>
    </citation>
    <scope>NUCLEOTIDE SEQUENCE [LARGE SCALE GENOMIC DNA]</scope>
    <source>
        <strain evidence="4 5">DSM 14916</strain>
    </source>
</reference>
<feature type="transmembrane region" description="Helical" evidence="1">
    <location>
        <begin position="59"/>
        <end position="81"/>
    </location>
</feature>
<proteinExistence type="predicted"/>
<feature type="domain" description="DUF4159" evidence="3">
    <location>
        <begin position="684"/>
        <end position="889"/>
    </location>
</feature>
<evidence type="ECO:0000313" key="5">
    <source>
        <dbReference type="Proteomes" id="UP000184387"/>
    </source>
</evidence>
<dbReference type="InterPro" id="IPR029062">
    <property type="entry name" value="Class_I_gatase-like"/>
</dbReference>
<dbReference type="EMBL" id="FQZF01000008">
    <property type="protein sequence ID" value="SHJ10140.1"/>
    <property type="molecule type" value="Genomic_DNA"/>
</dbReference>
<dbReference type="AlphaFoldDB" id="A0A1M6GJS1"/>
<dbReference type="STRING" id="198092.SAMN02745194_01777"/>
<dbReference type="Pfam" id="PF13709">
    <property type="entry name" value="DUF4159"/>
    <property type="match status" value="1"/>
</dbReference>
<keyword evidence="1 4" id="KW-0812">Transmembrane</keyword>
<dbReference type="Proteomes" id="UP000184387">
    <property type="component" value="Unassembled WGS sequence"/>
</dbReference>